<evidence type="ECO:0000256" key="1">
    <source>
        <dbReference type="ARBA" id="ARBA00022737"/>
    </source>
</evidence>
<sequence>MNNGGLLHDLYRAVQNSNIDDVERILAQDASLINSIHKKVYIADGLYLPVNCAALHTAVLRKGINMAGFLLNSGADVNLENDDGITALRYAITRDYNANMVMLLLNSGANINVPDTQGVTPLHCVITPTYSNVDRIELLVSRGGDINIQKNNGRTVLHDAAKYGQKNIVEWLLSRNANALLKDNSGKTPAHFAAKYGYKDVMKLLLDKDHSVINLQDNHDQTVLHLAVLRHSTLLNGGTNEGAYIRYDEDGEDIAEYIRYEERQLSEDERLAALSNSAKLIKMMYNHCGINFGLKNANGYTVLDLALAIEHDQHKIAEHLQEKRLLWREEQIKAANNSLVIIAENKEQILKLKPDLEKTDADKFLEKWRELPINITEQILDTLQDNYLGTFQHLNEERKVALGEDTTHEMI</sequence>
<accession>A0A2U3RDK1</accession>
<dbReference type="InterPro" id="IPR036770">
    <property type="entry name" value="Ankyrin_rpt-contain_sf"/>
</dbReference>
<evidence type="ECO:0000313" key="3">
    <source>
        <dbReference type="EMBL" id="SPR11291.1"/>
    </source>
</evidence>
<keyword evidence="1" id="KW-0677">Repeat</keyword>
<dbReference type="PROSITE" id="PS50297">
    <property type="entry name" value="ANK_REP_REGION"/>
    <property type="match status" value="3"/>
</dbReference>
<dbReference type="PROSITE" id="PS50088">
    <property type="entry name" value="ANK_REPEAT"/>
    <property type="match status" value="5"/>
</dbReference>
<evidence type="ECO:0000313" key="4">
    <source>
        <dbReference type="Proteomes" id="UP000244943"/>
    </source>
</evidence>
<keyword evidence="2" id="KW-0040">ANK repeat</keyword>
<proteinExistence type="predicted"/>
<dbReference type="Gene3D" id="1.25.40.20">
    <property type="entry name" value="Ankyrin repeat-containing domain"/>
    <property type="match status" value="3"/>
</dbReference>
<dbReference type="PANTHER" id="PTHR24126">
    <property type="entry name" value="ANKYRIN REPEAT, PH AND SEC7 DOMAIN CONTAINING PROTEIN SECG-RELATED"/>
    <property type="match status" value="1"/>
</dbReference>
<protein>
    <submittedName>
        <fullName evidence="3">Ankyrin repeat-containing protein 16</fullName>
    </submittedName>
</protein>
<dbReference type="GeneID" id="89459856"/>
<gene>
    <name evidence="3" type="primary">ank16</name>
    <name evidence="3" type="ORF">UT76HP_01920</name>
</gene>
<dbReference type="Pfam" id="PF12796">
    <property type="entry name" value="Ank_2"/>
    <property type="match status" value="1"/>
</dbReference>
<dbReference type="SUPFAM" id="SSF48403">
    <property type="entry name" value="Ankyrin repeat"/>
    <property type="match status" value="1"/>
</dbReference>
<dbReference type="SMART" id="SM00248">
    <property type="entry name" value="ANK"/>
    <property type="match status" value="6"/>
</dbReference>
<dbReference type="EMBL" id="LS398552">
    <property type="protein sequence ID" value="SPR11291.1"/>
    <property type="molecule type" value="Genomic_DNA"/>
</dbReference>
<reference evidence="4" key="1">
    <citation type="submission" date="2018-03" db="EMBL/GenBank/DDBJ databases">
        <authorList>
            <person name="Batty M. E."/>
            <person name="Batty M E."/>
        </authorList>
    </citation>
    <scope>NUCLEOTIDE SEQUENCE [LARGE SCALE GENOMIC DNA]</scope>
</reference>
<evidence type="ECO:0000256" key="2">
    <source>
        <dbReference type="ARBA" id="ARBA00023043"/>
    </source>
</evidence>
<dbReference type="InterPro" id="IPR002110">
    <property type="entry name" value="Ankyrin_rpt"/>
</dbReference>
<dbReference type="RefSeq" id="WP_045917978.1">
    <property type="nucleotide sequence ID" value="NZ_CP044031.1"/>
</dbReference>
<name>A0A2U3RDK1_ORITS</name>
<organism evidence="3 4">
    <name type="scientific">Orientia tsutsugamushi</name>
    <name type="common">Rickettsia tsutsugamushi</name>
    <dbReference type="NCBI Taxonomy" id="784"/>
    <lineage>
        <taxon>Bacteria</taxon>
        <taxon>Pseudomonadati</taxon>
        <taxon>Pseudomonadota</taxon>
        <taxon>Alphaproteobacteria</taxon>
        <taxon>Rickettsiales</taxon>
        <taxon>Rickettsiaceae</taxon>
        <taxon>Rickettsieae</taxon>
        <taxon>Orientia</taxon>
    </lineage>
</organism>
<dbReference type="AlphaFoldDB" id="A0A2U3RDK1"/>
<dbReference type="Proteomes" id="UP000244943">
    <property type="component" value="Chromosome I"/>
</dbReference>
<dbReference type="Pfam" id="PF00023">
    <property type="entry name" value="Ank"/>
    <property type="match status" value="2"/>
</dbReference>